<comment type="caution">
    <text evidence="1">The sequence shown here is derived from an EMBL/GenBank/DDBJ whole genome shotgun (WGS) entry which is preliminary data.</text>
</comment>
<evidence type="ECO:0000313" key="1">
    <source>
        <dbReference type="EMBL" id="CAD8130730.1"/>
    </source>
</evidence>
<organism evidence="1 2">
    <name type="scientific">Paramecium sonneborni</name>
    <dbReference type="NCBI Taxonomy" id="65129"/>
    <lineage>
        <taxon>Eukaryota</taxon>
        <taxon>Sar</taxon>
        <taxon>Alveolata</taxon>
        <taxon>Ciliophora</taxon>
        <taxon>Intramacronucleata</taxon>
        <taxon>Oligohymenophorea</taxon>
        <taxon>Peniculida</taxon>
        <taxon>Parameciidae</taxon>
        <taxon>Paramecium</taxon>
    </lineage>
</organism>
<gene>
    <name evidence="1" type="ORF">PSON_ATCC_30995.1.T3210016</name>
</gene>
<dbReference type="EMBL" id="CAJJDN010000321">
    <property type="protein sequence ID" value="CAD8130730.1"/>
    <property type="molecule type" value="Genomic_DNA"/>
</dbReference>
<sequence>MFQDFKINYQRLIKIDQGIIYKCEELSQQVNLLSQLQQQIKFSKYLKIKDIDVISNGKTALMKIKNLQIDCYQEFKKQTYRNQFLHISDQMSVLKLHKVKIYLLQRIIQNLIINLIYFVQIGEWEKKILVSQSAKNQNCFTMTNSFSIKNCITQQYLKYNISYDNFDKNDIQLYSILCLRNNNDKVRILN</sequence>
<accession>A0A8S1RTJ6</accession>
<keyword evidence="2" id="KW-1185">Reference proteome</keyword>
<reference evidence="1" key="1">
    <citation type="submission" date="2021-01" db="EMBL/GenBank/DDBJ databases">
        <authorList>
            <consortium name="Genoscope - CEA"/>
            <person name="William W."/>
        </authorList>
    </citation>
    <scope>NUCLEOTIDE SEQUENCE</scope>
</reference>
<proteinExistence type="predicted"/>
<name>A0A8S1RTJ6_9CILI</name>
<protein>
    <submittedName>
        <fullName evidence="1">Uncharacterized protein</fullName>
    </submittedName>
</protein>
<dbReference type="Proteomes" id="UP000692954">
    <property type="component" value="Unassembled WGS sequence"/>
</dbReference>
<evidence type="ECO:0000313" key="2">
    <source>
        <dbReference type="Proteomes" id="UP000692954"/>
    </source>
</evidence>
<dbReference type="AlphaFoldDB" id="A0A8S1RTJ6"/>